<organism evidence="2 3">
    <name type="scientific">Roseicyclus elongatus DSM 19469</name>
    <dbReference type="NCBI Taxonomy" id="1294273"/>
    <lineage>
        <taxon>Bacteria</taxon>
        <taxon>Pseudomonadati</taxon>
        <taxon>Pseudomonadota</taxon>
        <taxon>Alphaproteobacteria</taxon>
        <taxon>Rhodobacterales</taxon>
        <taxon>Roseobacteraceae</taxon>
        <taxon>Roseicyclus</taxon>
    </lineage>
</organism>
<feature type="region of interest" description="Disordered" evidence="1">
    <location>
        <begin position="1"/>
        <end position="26"/>
    </location>
</feature>
<protein>
    <submittedName>
        <fullName evidence="2">Uncharacterized protein</fullName>
    </submittedName>
</protein>
<proteinExistence type="predicted"/>
<gene>
    <name evidence="2" type="ORF">roselon_02144</name>
</gene>
<evidence type="ECO:0000256" key="1">
    <source>
        <dbReference type="SAM" id="MobiDB-lite"/>
    </source>
</evidence>
<reference evidence="2 3" key="1">
    <citation type="submission" date="2013-03" db="EMBL/GenBank/DDBJ databases">
        <authorList>
            <person name="Fiebig A."/>
            <person name="Goeker M."/>
            <person name="Klenk H.-P.P."/>
        </authorList>
    </citation>
    <scope>NUCLEOTIDE SEQUENCE [LARGE SCALE GENOMIC DNA]</scope>
    <source>
        <strain evidence="3">DSM 19469</strain>
    </source>
</reference>
<feature type="compositionally biased region" description="Polar residues" evidence="1">
    <location>
        <begin position="1"/>
        <end position="10"/>
    </location>
</feature>
<evidence type="ECO:0000313" key="3">
    <source>
        <dbReference type="Proteomes" id="UP000019593"/>
    </source>
</evidence>
<evidence type="ECO:0000313" key="2">
    <source>
        <dbReference type="EMBL" id="AHM04489.1"/>
    </source>
</evidence>
<dbReference type="HOGENOM" id="CLU_3276017_0_0_5"/>
<dbReference type="Proteomes" id="UP000019593">
    <property type="component" value="Chromosome"/>
</dbReference>
<dbReference type="EMBL" id="CP004372">
    <property type="protein sequence ID" value="AHM04489.1"/>
    <property type="molecule type" value="Genomic_DNA"/>
</dbReference>
<name>W8RTF0_9RHOB</name>
<accession>W8RTF0</accession>
<dbReference type="STRING" id="1294273.roselon_02144"/>
<sequence>MPVAESLSSGGASGRPMRVAERRGFQQPPVVLSVSRQIAAL</sequence>
<dbReference type="AlphaFoldDB" id="W8RTF0"/>
<dbReference type="KEGG" id="red:roselon_02144"/>
<keyword evidence="3" id="KW-1185">Reference proteome</keyword>